<organism evidence="3 4">
    <name type="scientific">Drosophila yakuba</name>
    <name type="common">Fruit fly</name>
    <dbReference type="NCBI Taxonomy" id="7245"/>
    <lineage>
        <taxon>Eukaryota</taxon>
        <taxon>Metazoa</taxon>
        <taxon>Ecdysozoa</taxon>
        <taxon>Arthropoda</taxon>
        <taxon>Hexapoda</taxon>
        <taxon>Insecta</taxon>
        <taxon>Pterygota</taxon>
        <taxon>Neoptera</taxon>
        <taxon>Endopterygota</taxon>
        <taxon>Diptera</taxon>
        <taxon>Brachycera</taxon>
        <taxon>Muscomorpha</taxon>
        <taxon>Ephydroidea</taxon>
        <taxon>Drosophilidae</taxon>
        <taxon>Drosophila</taxon>
        <taxon>Sophophora</taxon>
    </lineage>
</organism>
<feature type="compositionally biased region" description="Acidic residues" evidence="1">
    <location>
        <begin position="137"/>
        <end position="155"/>
    </location>
</feature>
<dbReference type="InterPro" id="IPR002715">
    <property type="entry name" value="Nas_poly-pep-assoc_cplx_dom"/>
</dbReference>
<dbReference type="CDD" id="cd22054">
    <property type="entry name" value="NAC_NACA"/>
    <property type="match status" value="1"/>
</dbReference>
<reference evidence="3 4" key="2">
    <citation type="journal article" date="2007" name="PLoS Biol.">
        <title>Principles of genome evolution in the Drosophila melanogaster species group.</title>
        <authorList>
            <person name="Ranz J.M."/>
            <person name="Maurin D."/>
            <person name="Chan Y.S."/>
            <person name="von Grotthuss M."/>
            <person name="Hillier L.W."/>
            <person name="Roote J."/>
            <person name="Ashburner M."/>
            <person name="Bergman C.M."/>
        </authorList>
    </citation>
    <scope>NUCLEOTIDE SEQUENCE [LARGE SCALE GENOMIC DNA]</scope>
    <source>
        <strain evidence="4">Tai18E2 / Tucson 14021-0261.01</strain>
    </source>
</reference>
<dbReference type="SMART" id="SM01407">
    <property type="entry name" value="NAC"/>
    <property type="match status" value="1"/>
</dbReference>
<dbReference type="GO" id="GO:0005854">
    <property type="term" value="C:nascent polypeptide-associated complex"/>
    <property type="evidence" value="ECO:0007669"/>
    <property type="project" value="EnsemblMetazoa"/>
</dbReference>
<accession>B4P2Z9</accession>
<protein>
    <recommendedName>
        <fullName evidence="2">NAC-A/B domain-containing protein</fullName>
    </recommendedName>
</protein>
<dbReference type="CDD" id="cd14358">
    <property type="entry name" value="UBA_NAC_euk"/>
    <property type="match status" value="1"/>
</dbReference>
<dbReference type="Gene3D" id="1.10.8.10">
    <property type="entry name" value="DNA helicase RuvA subunit, C-terminal domain"/>
    <property type="match status" value="1"/>
</dbReference>
<dbReference type="Proteomes" id="UP000002282">
    <property type="component" value="Chromosome 2L"/>
</dbReference>
<dbReference type="InterPro" id="IPR038187">
    <property type="entry name" value="NAC_A/B_dom_sf"/>
</dbReference>
<feature type="domain" description="NAC-A/B" evidence="2">
    <location>
        <begin position="183"/>
        <end position="248"/>
    </location>
</feature>
<keyword evidence="4" id="KW-1185">Reference proteome</keyword>
<name>B4P2Z9_DROYA</name>
<dbReference type="EMBL" id="CM000157">
    <property type="protein sequence ID" value="EDW87206.1"/>
    <property type="molecule type" value="Genomic_DNA"/>
</dbReference>
<feature type="compositionally biased region" description="Basic and acidic residues" evidence="1">
    <location>
        <begin position="23"/>
        <end position="36"/>
    </location>
</feature>
<feature type="compositionally biased region" description="Basic and acidic residues" evidence="1">
    <location>
        <begin position="51"/>
        <end position="78"/>
    </location>
</feature>
<evidence type="ECO:0000313" key="3">
    <source>
        <dbReference type="EMBL" id="EDW87206.1"/>
    </source>
</evidence>
<dbReference type="PhylomeDB" id="B4P2Z9"/>
<dbReference type="OrthoDB" id="3169036at2759"/>
<evidence type="ECO:0000259" key="2">
    <source>
        <dbReference type="PROSITE" id="PS51151"/>
    </source>
</evidence>
<reference evidence="3 4" key="1">
    <citation type="journal article" date="2007" name="Nature">
        <title>Evolution of genes and genomes on the Drosophila phylogeny.</title>
        <authorList>
            <consortium name="Drosophila 12 Genomes Consortium"/>
            <person name="Clark A.G."/>
            <person name="Eisen M.B."/>
            <person name="Smith D.R."/>
            <person name="Bergman C.M."/>
            <person name="Oliver B."/>
            <person name="Markow T.A."/>
            <person name="Kaufman T.C."/>
            <person name="Kellis M."/>
            <person name="Gelbart W."/>
            <person name="Iyer V.N."/>
            <person name="Pollard D.A."/>
            <person name="Sackton T.B."/>
            <person name="Larracuente A.M."/>
            <person name="Singh N.D."/>
            <person name="Abad J.P."/>
            <person name="Abt D.N."/>
            <person name="Adryan B."/>
            <person name="Aguade M."/>
            <person name="Akashi H."/>
            <person name="Anderson W.W."/>
            <person name="Aquadro C.F."/>
            <person name="Ardell D.H."/>
            <person name="Arguello R."/>
            <person name="Artieri C.G."/>
            <person name="Barbash D.A."/>
            <person name="Barker D."/>
            <person name="Barsanti P."/>
            <person name="Batterham P."/>
            <person name="Batzoglou S."/>
            <person name="Begun D."/>
            <person name="Bhutkar A."/>
            <person name="Blanco E."/>
            <person name="Bosak S.A."/>
            <person name="Bradley R.K."/>
            <person name="Brand A.D."/>
            <person name="Brent M.R."/>
            <person name="Brooks A.N."/>
            <person name="Brown R.H."/>
            <person name="Butlin R.K."/>
            <person name="Caggese C."/>
            <person name="Calvi B.R."/>
            <person name="Bernardo de Carvalho A."/>
            <person name="Caspi A."/>
            <person name="Castrezana S."/>
            <person name="Celniker S.E."/>
            <person name="Chang J.L."/>
            <person name="Chapple C."/>
            <person name="Chatterji S."/>
            <person name="Chinwalla A."/>
            <person name="Civetta A."/>
            <person name="Clifton S.W."/>
            <person name="Comeron J.M."/>
            <person name="Costello J.C."/>
            <person name="Coyne J.A."/>
            <person name="Daub J."/>
            <person name="David R.G."/>
            <person name="Delcher A.L."/>
            <person name="Delehaunty K."/>
            <person name="Do C.B."/>
            <person name="Ebling H."/>
            <person name="Edwards K."/>
            <person name="Eickbush T."/>
            <person name="Evans J.D."/>
            <person name="Filipski A."/>
            <person name="Findeiss S."/>
            <person name="Freyhult E."/>
            <person name="Fulton L."/>
            <person name="Fulton R."/>
            <person name="Garcia A.C."/>
            <person name="Gardiner A."/>
            <person name="Garfield D.A."/>
            <person name="Garvin B.E."/>
            <person name="Gibson G."/>
            <person name="Gilbert D."/>
            <person name="Gnerre S."/>
            <person name="Godfrey J."/>
            <person name="Good R."/>
            <person name="Gotea V."/>
            <person name="Gravely B."/>
            <person name="Greenberg A.J."/>
            <person name="Griffiths-Jones S."/>
            <person name="Gross S."/>
            <person name="Guigo R."/>
            <person name="Gustafson E.A."/>
            <person name="Haerty W."/>
            <person name="Hahn M.W."/>
            <person name="Halligan D.L."/>
            <person name="Halpern A.L."/>
            <person name="Halter G.M."/>
            <person name="Han M.V."/>
            <person name="Heger A."/>
            <person name="Hillier L."/>
            <person name="Hinrichs A.S."/>
            <person name="Holmes I."/>
            <person name="Hoskins R.A."/>
            <person name="Hubisz M.J."/>
            <person name="Hultmark D."/>
            <person name="Huntley M.A."/>
            <person name="Jaffe D.B."/>
            <person name="Jagadeeshan S."/>
            <person name="Jeck W.R."/>
            <person name="Johnson J."/>
            <person name="Jones C.D."/>
            <person name="Jordan W.C."/>
            <person name="Karpen G.H."/>
            <person name="Kataoka E."/>
            <person name="Keightley P.D."/>
            <person name="Kheradpour P."/>
            <person name="Kirkness E.F."/>
            <person name="Koerich L.B."/>
            <person name="Kristiansen K."/>
            <person name="Kudrna D."/>
            <person name="Kulathinal R.J."/>
            <person name="Kumar S."/>
            <person name="Kwok R."/>
            <person name="Lander E."/>
            <person name="Langley C.H."/>
            <person name="Lapoint R."/>
            <person name="Lazzaro B.P."/>
            <person name="Lee S.J."/>
            <person name="Levesque L."/>
            <person name="Li R."/>
            <person name="Lin C.F."/>
            <person name="Lin M.F."/>
            <person name="Lindblad-Toh K."/>
            <person name="Llopart A."/>
            <person name="Long M."/>
            <person name="Low L."/>
            <person name="Lozovsky E."/>
            <person name="Lu J."/>
            <person name="Luo M."/>
            <person name="Machado C.A."/>
            <person name="Makalowski W."/>
            <person name="Marzo M."/>
            <person name="Matsuda M."/>
            <person name="Matzkin L."/>
            <person name="McAllister B."/>
            <person name="McBride C.S."/>
            <person name="McKernan B."/>
            <person name="McKernan K."/>
            <person name="Mendez-Lago M."/>
            <person name="Minx P."/>
            <person name="Mollenhauer M.U."/>
            <person name="Montooth K."/>
            <person name="Mount S.M."/>
            <person name="Mu X."/>
            <person name="Myers E."/>
            <person name="Negre B."/>
            <person name="Newfeld S."/>
            <person name="Nielsen R."/>
            <person name="Noor M.A."/>
            <person name="O'Grady P."/>
            <person name="Pachter L."/>
            <person name="Papaceit M."/>
            <person name="Parisi M.J."/>
            <person name="Parisi M."/>
            <person name="Parts L."/>
            <person name="Pedersen J.S."/>
            <person name="Pesole G."/>
            <person name="Phillippy A.M."/>
            <person name="Ponting C.P."/>
            <person name="Pop M."/>
            <person name="Porcelli D."/>
            <person name="Powell J.R."/>
            <person name="Prohaska S."/>
            <person name="Pruitt K."/>
            <person name="Puig M."/>
            <person name="Quesneville H."/>
            <person name="Ram K.R."/>
            <person name="Rand D."/>
            <person name="Rasmussen M.D."/>
            <person name="Reed L.K."/>
            <person name="Reenan R."/>
            <person name="Reily A."/>
            <person name="Remington K.A."/>
            <person name="Rieger T.T."/>
            <person name="Ritchie M.G."/>
            <person name="Robin C."/>
            <person name="Rogers Y.H."/>
            <person name="Rohde C."/>
            <person name="Rozas J."/>
            <person name="Rubenfield M.J."/>
            <person name="Ruiz A."/>
            <person name="Russo S."/>
            <person name="Salzberg S.L."/>
            <person name="Sanchez-Gracia A."/>
            <person name="Saranga D.J."/>
            <person name="Sato H."/>
            <person name="Schaeffer S.W."/>
            <person name="Schatz M.C."/>
            <person name="Schlenke T."/>
            <person name="Schwartz R."/>
            <person name="Segarra C."/>
            <person name="Singh R.S."/>
            <person name="Sirot L."/>
            <person name="Sirota M."/>
            <person name="Sisneros N.B."/>
            <person name="Smith C.D."/>
            <person name="Smith T.F."/>
            <person name="Spieth J."/>
            <person name="Stage D.E."/>
            <person name="Stark A."/>
            <person name="Stephan W."/>
            <person name="Strausberg R.L."/>
            <person name="Strempel S."/>
            <person name="Sturgill D."/>
            <person name="Sutton G."/>
            <person name="Sutton G.G."/>
            <person name="Tao W."/>
            <person name="Teichmann S."/>
            <person name="Tobari Y.N."/>
            <person name="Tomimura Y."/>
            <person name="Tsolas J.M."/>
            <person name="Valente V.L."/>
            <person name="Venter E."/>
            <person name="Venter J.C."/>
            <person name="Vicario S."/>
            <person name="Vieira F.G."/>
            <person name="Vilella A.J."/>
            <person name="Villasante A."/>
            <person name="Walenz B."/>
            <person name="Wang J."/>
            <person name="Wasserman M."/>
            <person name="Watts T."/>
            <person name="Wilson D."/>
            <person name="Wilson R.K."/>
            <person name="Wing R.A."/>
            <person name="Wolfner M.F."/>
            <person name="Wong A."/>
            <person name="Wong G.K."/>
            <person name="Wu C.I."/>
            <person name="Wu G."/>
            <person name="Yamamoto D."/>
            <person name="Yang H.P."/>
            <person name="Yang S.P."/>
            <person name="Yorke J.A."/>
            <person name="Yoshida K."/>
            <person name="Zdobnov E."/>
            <person name="Zhang P."/>
            <person name="Zhang Y."/>
            <person name="Zimin A.V."/>
            <person name="Baldwin J."/>
            <person name="Abdouelleil A."/>
            <person name="Abdulkadir J."/>
            <person name="Abebe A."/>
            <person name="Abera B."/>
            <person name="Abreu J."/>
            <person name="Acer S.C."/>
            <person name="Aftuck L."/>
            <person name="Alexander A."/>
            <person name="An P."/>
            <person name="Anderson E."/>
            <person name="Anderson S."/>
            <person name="Arachi H."/>
            <person name="Azer M."/>
            <person name="Bachantsang P."/>
            <person name="Barry A."/>
            <person name="Bayul T."/>
            <person name="Berlin A."/>
            <person name="Bessette D."/>
            <person name="Bloom T."/>
            <person name="Blye J."/>
            <person name="Boguslavskiy L."/>
            <person name="Bonnet C."/>
            <person name="Boukhgalter B."/>
            <person name="Bourzgui I."/>
            <person name="Brown A."/>
            <person name="Cahill P."/>
            <person name="Channer S."/>
            <person name="Cheshatsang Y."/>
            <person name="Chuda L."/>
            <person name="Citroen M."/>
            <person name="Collymore A."/>
            <person name="Cooke P."/>
            <person name="Costello M."/>
            <person name="D'Aco K."/>
            <person name="Daza R."/>
            <person name="De Haan G."/>
            <person name="DeGray S."/>
            <person name="DeMaso C."/>
            <person name="Dhargay N."/>
            <person name="Dooley K."/>
            <person name="Dooley E."/>
            <person name="Doricent M."/>
            <person name="Dorje P."/>
            <person name="Dorjee K."/>
            <person name="Dupes A."/>
            <person name="Elong R."/>
            <person name="Falk J."/>
            <person name="Farina A."/>
            <person name="Faro S."/>
            <person name="Ferguson D."/>
            <person name="Fisher S."/>
            <person name="Foley C.D."/>
            <person name="Franke A."/>
            <person name="Friedrich D."/>
            <person name="Gadbois L."/>
            <person name="Gearin G."/>
            <person name="Gearin C.R."/>
            <person name="Giannoukos G."/>
            <person name="Goode T."/>
            <person name="Graham J."/>
            <person name="Grandbois E."/>
            <person name="Grewal S."/>
            <person name="Gyaltsen K."/>
            <person name="Hafez N."/>
            <person name="Hagos B."/>
            <person name="Hall J."/>
            <person name="Henson C."/>
            <person name="Hollinger A."/>
            <person name="Honan T."/>
            <person name="Huard M.D."/>
            <person name="Hughes L."/>
            <person name="Hurhula B."/>
            <person name="Husby M.E."/>
            <person name="Kamat A."/>
            <person name="Kanga B."/>
            <person name="Kashin S."/>
            <person name="Khazanovich D."/>
            <person name="Kisner P."/>
            <person name="Lance K."/>
            <person name="Lara M."/>
            <person name="Lee W."/>
            <person name="Lennon N."/>
            <person name="Letendre F."/>
            <person name="LeVine R."/>
            <person name="Lipovsky A."/>
            <person name="Liu X."/>
            <person name="Liu J."/>
            <person name="Liu S."/>
            <person name="Lokyitsang T."/>
            <person name="Lokyitsang Y."/>
            <person name="Lubonja R."/>
            <person name="Lui A."/>
            <person name="MacDonald P."/>
            <person name="Magnisalis V."/>
            <person name="Maru K."/>
            <person name="Matthews C."/>
            <person name="McCusker W."/>
            <person name="McDonough S."/>
            <person name="Mehta T."/>
            <person name="Meldrim J."/>
            <person name="Meneus L."/>
            <person name="Mihai O."/>
            <person name="Mihalev A."/>
            <person name="Mihova T."/>
            <person name="Mittelman R."/>
            <person name="Mlenga V."/>
            <person name="Montmayeur A."/>
            <person name="Mulrain L."/>
            <person name="Navidi A."/>
            <person name="Naylor J."/>
            <person name="Negash T."/>
            <person name="Nguyen T."/>
            <person name="Nguyen N."/>
            <person name="Nicol R."/>
            <person name="Norbu C."/>
            <person name="Norbu N."/>
            <person name="Novod N."/>
            <person name="O'Neill B."/>
            <person name="Osman S."/>
            <person name="Markiewicz E."/>
            <person name="Oyono O.L."/>
            <person name="Patti C."/>
            <person name="Phunkhang P."/>
            <person name="Pierre F."/>
            <person name="Priest M."/>
            <person name="Raghuraman S."/>
            <person name="Rege F."/>
            <person name="Reyes R."/>
            <person name="Rise C."/>
            <person name="Rogov P."/>
            <person name="Ross K."/>
            <person name="Ryan E."/>
            <person name="Settipalli S."/>
            <person name="Shea T."/>
            <person name="Sherpa N."/>
            <person name="Shi L."/>
            <person name="Shih D."/>
            <person name="Sparrow T."/>
            <person name="Spaulding J."/>
            <person name="Stalker J."/>
            <person name="Stange-Thomann N."/>
            <person name="Stavropoulos S."/>
            <person name="Stone C."/>
            <person name="Strader C."/>
            <person name="Tesfaye S."/>
            <person name="Thomson T."/>
            <person name="Thoulutsang Y."/>
            <person name="Thoulutsang D."/>
            <person name="Topham K."/>
            <person name="Topping I."/>
            <person name="Tsamla T."/>
            <person name="Vassiliev H."/>
            <person name="Vo A."/>
            <person name="Wangchuk T."/>
            <person name="Wangdi T."/>
            <person name="Weiand M."/>
            <person name="Wilkinson J."/>
            <person name="Wilson A."/>
            <person name="Yadav S."/>
            <person name="Young G."/>
            <person name="Yu Q."/>
            <person name="Zembek L."/>
            <person name="Zhong D."/>
            <person name="Zimmer A."/>
            <person name="Zwirko Z."/>
            <person name="Jaffe D.B."/>
            <person name="Alvarez P."/>
            <person name="Brockman W."/>
            <person name="Butler J."/>
            <person name="Chin C."/>
            <person name="Gnerre S."/>
            <person name="Grabherr M."/>
            <person name="Kleber M."/>
            <person name="Mauceli E."/>
            <person name="MacCallum I."/>
        </authorList>
    </citation>
    <scope>NUCLEOTIDE SEQUENCE [LARGE SCALE GENOMIC DNA]</scope>
    <source>
        <strain evidence="4">Tai18E2 / Tucson 14021-0261.01</strain>
    </source>
</reference>
<sequence>MGKKQKMKKAAQVAAQMATAAAKLEKEVATKEKPTEDATPAPCCSGKKKQPKETQRKDAAKGVQEELAKLEDAVDAQKKAPPGFSGAKGKPHIMGHMDPAYRNKIKKLMSLAQQLPPNVFDLQSPQKEKRTTAENSSADEDDRSTDSDDAPDLVEADPKAAEPEDLGQLGSLAVRPGDGPKHTRGEKKARRILMKLDLKPVENVVRVTMKKSKNMLLYINQPDVFRVAHSQTYIFFGEIGVEDISSSAAAKAAERFRGPSPTGGQDDKADVKAPGGPSVADEDDEDDGDDVDVDDQGLDVKDIELVQMQAACSRKKAIQALLKNDNDVVNAIMALTVG</sequence>
<feature type="compositionally biased region" description="Acidic residues" evidence="1">
    <location>
        <begin position="280"/>
        <end position="295"/>
    </location>
</feature>
<dbReference type="OMA" id="ICFGEVR"/>
<feature type="region of interest" description="Disordered" evidence="1">
    <location>
        <begin position="20"/>
        <end position="97"/>
    </location>
</feature>
<dbReference type="InterPro" id="IPR016641">
    <property type="entry name" value="EGD2/NACA0like"/>
</dbReference>
<dbReference type="Pfam" id="PF01849">
    <property type="entry name" value="NAC"/>
    <property type="match status" value="1"/>
</dbReference>
<evidence type="ECO:0000313" key="4">
    <source>
        <dbReference type="Proteomes" id="UP000002282"/>
    </source>
</evidence>
<dbReference type="PROSITE" id="PS51151">
    <property type="entry name" value="NAC_AB"/>
    <property type="match status" value="1"/>
</dbReference>
<gene>
    <name evidence="3" type="primary">Dyak\GE17266</name>
    <name evidence="3" type="synonym">dyak_GLEANR_1861</name>
    <name evidence="3" type="synonym">GE17266</name>
    <name evidence="3" type="ORF">Dyak_GE17266</name>
</gene>
<dbReference type="GO" id="GO:0043022">
    <property type="term" value="F:ribosome binding"/>
    <property type="evidence" value="ECO:0007669"/>
    <property type="project" value="EnsemblMetazoa"/>
</dbReference>
<proteinExistence type="predicted"/>
<dbReference type="eggNOG" id="KOG2239">
    <property type="taxonomic scope" value="Eukaryota"/>
</dbReference>
<dbReference type="HOGENOM" id="CLU_057806_1_2_1"/>
<evidence type="ECO:0000256" key="1">
    <source>
        <dbReference type="SAM" id="MobiDB-lite"/>
    </source>
</evidence>
<feature type="region of interest" description="Disordered" evidence="1">
    <location>
        <begin position="118"/>
        <end position="189"/>
    </location>
</feature>
<dbReference type="PANTHER" id="PTHR21713">
    <property type="entry name" value="NASCENT POLYPEPTIDE ASSOCIATED COMPLEX ALPHA SUBUNIT-RELATED"/>
    <property type="match status" value="1"/>
</dbReference>
<feature type="region of interest" description="Disordered" evidence="1">
    <location>
        <begin position="252"/>
        <end position="295"/>
    </location>
</feature>
<dbReference type="AlphaFoldDB" id="B4P2Z9"/>
<dbReference type="Gene3D" id="2.20.70.30">
    <property type="entry name" value="Nascent polypeptide-associated complex domain"/>
    <property type="match status" value="1"/>
</dbReference>
<dbReference type="KEGG" id="dya:Dyak_GE17266"/>